<dbReference type="GO" id="GO:0008948">
    <property type="term" value="F:oxaloacetate decarboxylase activity"/>
    <property type="evidence" value="ECO:0007669"/>
    <property type="project" value="UniProtKB-UniRule"/>
</dbReference>
<evidence type="ECO:0000256" key="10">
    <source>
        <dbReference type="ARBA" id="ARBA00022989"/>
    </source>
</evidence>
<dbReference type="GO" id="GO:0015081">
    <property type="term" value="F:sodium ion transmembrane transporter activity"/>
    <property type="evidence" value="ECO:0007669"/>
    <property type="project" value="UniProtKB-UniRule"/>
</dbReference>
<evidence type="ECO:0000256" key="17">
    <source>
        <dbReference type="RuleBase" id="RU004278"/>
    </source>
</evidence>
<evidence type="ECO:0000256" key="13">
    <source>
        <dbReference type="ARBA" id="ARBA00023136"/>
    </source>
</evidence>
<evidence type="ECO:0000256" key="11">
    <source>
        <dbReference type="ARBA" id="ARBA00023053"/>
    </source>
</evidence>
<comment type="subcellular location">
    <subcellularLocation>
        <location evidence="3 16 17">Cell membrane</location>
        <topology evidence="3 16 17">Single-pass membrane protein</topology>
    </subcellularLocation>
</comment>
<evidence type="ECO:0000256" key="2">
    <source>
        <dbReference type="ARBA" id="ARBA00003002"/>
    </source>
</evidence>
<evidence type="ECO:0000256" key="7">
    <source>
        <dbReference type="ARBA" id="ARBA00022475"/>
    </source>
</evidence>
<evidence type="ECO:0000256" key="6">
    <source>
        <dbReference type="ARBA" id="ARBA00022448"/>
    </source>
</evidence>
<keyword evidence="14 16" id="KW-0739">Sodium transport</keyword>
<comment type="function">
    <text evidence="2 16 17">Catalyzes the decarboxylation of oxaloacetate coupled to Na(+) translocation.</text>
</comment>
<accession>F5ZE20</accession>
<dbReference type="HAMAP" id="MF_00404">
    <property type="entry name" value="OadG"/>
    <property type="match status" value="1"/>
</dbReference>
<keyword evidence="12 16" id="KW-0406">Ion transport</keyword>
<reference evidence="18 19" key="1">
    <citation type="journal article" date="2011" name="J. Bacteriol.">
        <title>Complete genome sequence of the polycyclic aromatic hydrocarbon-degrading bacterium Alteromonas sp. strain SN2.</title>
        <authorList>
            <person name="Jin H.M."/>
            <person name="Jeong H."/>
            <person name="Moon E.J."/>
            <person name="Math R.K."/>
            <person name="Lee K."/>
            <person name="Kim H.J."/>
            <person name="Jeon C.O."/>
            <person name="Oh T.K."/>
            <person name="Kim J.F."/>
        </authorList>
    </citation>
    <scope>NUCLEOTIDE SEQUENCE [LARGE SCALE GENOMIC DNA]</scope>
    <source>
        <strain evidence="19">JCM 17741 / KACC 18427 / KCTC 11700BP / SN2</strain>
    </source>
</reference>
<dbReference type="Proteomes" id="UP000000683">
    <property type="component" value="Chromosome"/>
</dbReference>
<proteinExistence type="inferred from homology"/>
<dbReference type="InterPro" id="IPR005899">
    <property type="entry name" value="Na_pump_deCOase"/>
</dbReference>
<evidence type="ECO:0000313" key="18">
    <source>
        <dbReference type="EMBL" id="AEF04132.1"/>
    </source>
</evidence>
<evidence type="ECO:0000256" key="5">
    <source>
        <dbReference type="ARBA" id="ARBA00011869"/>
    </source>
</evidence>
<dbReference type="AlphaFoldDB" id="F5ZE20"/>
<dbReference type="GO" id="GO:0005886">
    <property type="term" value="C:plasma membrane"/>
    <property type="evidence" value="ECO:0007669"/>
    <property type="project" value="UniProtKB-SubCell"/>
</dbReference>
<dbReference type="GO" id="GO:0015451">
    <property type="term" value="F:decarboxylation-driven active transmembrane transporter activity"/>
    <property type="evidence" value="ECO:0007669"/>
    <property type="project" value="UniProtKB-EC"/>
</dbReference>
<keyword evidence="19" id="KW-1185">Reference proteome</keyword>
<dbReference type="KEGG" id="alt:ambt_13070"/>
<keyword evidence="7 16" id="KW-1003">Cell membrane</keyword>
<evidence type="ECO:0000256" key="1">
    <source>
        <dbReference type="ARBA" id="ARBA00001959"/>
    </source>
</evidence>
<dbReference type="Pfam" id="PF04277">
    <property type="entry name" value="OAD_gamma"/>
    <property type="match status" value="1"/>
</dbReference>
<keyword evidence="6 16" id="KW-0813">Transport</keyword>
<name>F5ZE20_ALTNA</name>
<dbReference type="InterPro" id="IPR023424">
    <property type="entry name" value="OadG"/>
</dbReference>
<dbReference type="eggNOG" id="COG3630">
    <property type="taxonomic scope" value="Bacteria"/>
</dbReference>
<keyword evidence="11 16" id="KW-0915">Sodium</keyword>
<dbReference type="EC" id="7.2.4.2" evidence="16"/>
<evidence type="ECO:0000256" key="3">
    <source>
        <dbReference type="ARBA" id="ARBA00004162"/>
    </source>
</evidence>
<evidence type="ECO:0000256" key="16">
    <source>
        <dbReference type="HAMAP-Rule" id="MF_00404"/>
    </source>
</evidence>
<evidence type="ECO:0000256" key="9">
    <source>
        <dbReference type="ARBA" id="ARBA00022967"/>
    </source>
</evidence>
<evidence type="ECO:0000256" key="8">
    <source>
        <dbReference type="ARBA" id="ARBA00022692"/>
    </source>
</evidence>
<comment type="cofactor">
    <cofactor evidence="1 16 17">
        <name>Na(+)</name>
        <dbReference type="ChEBI" id="CHEBI:29101"/>
    </cofactor>
</comment>
<keyword evidence="9 16" id="KW-1278">Translocase</keyword>
<keyword evidence="10 16" id="KW-1133">Transmembrane helix</keyword>
<sequence length="116" mass="12635">MIAYAFCLLFCCVLYPRMILIHNEIFEGFTMETESVSSLLLEAGSLMLIGMVFVFSFLALLIVGIHLIAKFCEAFPGEAAPQYAAPRRKAVQAGVDGNVVAAITAAVHTHRQANKN</sequence>
<feature type="transmembrane region" description="Helical" evidence="16 17">
    <location>
        <begin position="45"/>
        <end position="69"/>
    </location>
</feature>
<comment type="subunit">
    <text evidence="5 16">Heterotrimer of an alpha, a beta and a gamma subunit.</text>
</comment>
<gene>
    <name evidence="16" type="primary">oadG</name>
    <name evidence="18" type="ordered locus">ambt_13070</name>
</gene>
<comment type="catalytic activity">
    <reaction evidence="15 16 17">
        <text>oxaloacetate + 2 Na(+)(in) + H(+) = pyruvate + 2 Na(+)(out) + CO2</text>
        <dbReference type="Rhea" id="RHEA:57724"/>
        <dbReference type="ChEBI" id="CHEBI:15361"/>
        <dbReference type="ChEBI" id="CHEBI:15378"/>
        <dbReference type="ChEBI" id="CHEBI:16452"/>
        <dbReference type="ChEBI" id="CHEBI:16526"/>
        <dbReference type="ChEBI" id="CHEBI:29101"/>
        <dbReference type="EC" id="7.2.4.2"/>
    </reaction>
</comment>
<protein>
    <recommendedName>
        <fullName evidence="16">Probable oxaloacetate decarboxylase gamma chain</fullName>
        <ecNumber evidence="16">7.2.4.2</ecNumber>
    </recommendedName>
</protein>
<keyword evidence="8 16" id="KW-0812">Transmembrane</keyword>
<dbReference type="NCBIfam" id="TIGR01195">
    <property type="entry name" value="oadG_fam"/>
    <property type="match status" value="1"/>
</dbReference>
<comment type="similarity">
    <text evidence="4 16 17">Belongs to the OadG family.</text>
</comment>
<evidence type="ECO:0000256" key="4">
    <source>
        <dbReference type="ARBA" id="ARBA00005844"/>
    </source>
</evidence>
<organism evidence="18 19">
    <name type="scientific">Alteromonas naphthalenivorans</name>
    <dbReference type="NCBI Taxonomy" id="715451"/>
    <lineage>
        <taxon>Bacteria</taxon>
        <taxon>Pseudomonadati</taxon>
        <taxon>Pseudomonadota</taxon>
        <taxon>Gammaproteobacteria</taxon>
        <taxon>Alteromonadales</taxon>
        <taxon>Alteromonadaceae</taxon>
        <taxon>Alteromonas/Salinimonas group</taxon>
        <taxon>Alteromonas</taxon>
    </lineage>
</organism>
<dbReference type="HOGENOM" id="CLU_168750_1_0_6"/>
<dbReference type="EMBL" id="CP002339">
    <property type="protein sequence ID" value="AEF04132.1"/>
    <property type="molecule type" value="Genomic_DNA"/>
</dbReference>
<evidence type="ECO:0000313" key="19">
    <source>
        <dbReference type="Proteomes" id="UP000000683"/>
    </source>
</evidence>
<keyword evidence="13 16" id="KW-0472">Membrane</keyword>
<evidence type="ECO:0000256" key="15">
    <source>
        <dbReference type="ARBA" id="ARBA00048176"/>
    </source>
</evidence>
<dbReference type="GO" id="GO:0036376">
    <property type="term" value="P:sodium ion export across plasma membrane"/>
    <property type="evidence" value="ECO:0007669"/>
    <property type="project" value="InterPro"/>
</dbReference>
<evidence type="ECO:0000256" key="14">
    <source>
        <dbReference type="ARBA" id="ARBA00023201"/>
    </source>
</evidence>
<evidence type="ECO:0000256" key="12">
    <source>
        <dbReference type="ARBA" id="ARBA00023065"/>
    </source>
</evidence>